<accession>A0ABX0AEX2</accession>
<dbReference type="PANTHER" id="PTHR33993">
    <property type="entry name" value="GLYOXALASE-RELATED"/>
    <property type="match status" value="1"/>
</dbReference>
<dbReference type="InterPro" id="IPR052164">
    <property type="entry name" value="Anthracycline_SecMetBiosynth"/>
</dbReference>
<keyword evidence="3" id="KW-1185">Reference proteome</keyword>
<reference evidence="2 3" key="1">
    <citation type="submission" date="2018-07" db="EMBL/GenBank/DDBJ databases">
        <title>Whole genome Sequencing of Pseudoxanthomonas gei KCTC 32298 (T).</title>
        <authorList>
            <person name="Kumar S."/>
            <person name="Bansal K."/>
            <person name="Kaur A."/>
            <person name="Patil P."/>
            <person name="Sharma S."/>
            <person name="Patil P.B."/>
        </authorList>
    </citation>
    <scope>NUCLEOTIDE SEQUENCE [LARGE SCALE GENOMIC DNA]</scope>
    <source>
        <strain evidence="2 3">KCTC 32298</strain>
    </source>
</reference>
<dbReference type="InterPro" id="IPR004360">
    <property type="entry name" value="Glyas_Fos-R_dOase_dom"/>
</dbReference>
<organism evidence="2 3">
    <name type="scientific">Pseudoxanthomonas gei</name>
    <dbReference type="NCBI Taxonomy" id="1383030"/>
    <lineage>
        <taxon>Bacteria</taxon>
        <taxon>Pseudomonadati</taxon>
        <taxon>Pseudomonadota</taxon>
        <taxon>Gammaproteobacteria</taxon>
        <taxon>Lysobacterales</taxon>
        <taxon>Lysobacteraceae</taxon>
        <taxon>Pseudoxanthomonas</taxon>
    </lineage>
</organism>
<dbReference type="InterPro" id="IPR037523">
    <property type="entry name" value="VOC_core"/>
</dbReference>
<proteinExistence type="predicted"/>
<name>A0ABX0AEX2_9GAMM</name>
<evidence type="ECO:0000259" key="1">
    <source>
        <dbReference type="PROSITE" id="PS51819"/>
    </source>
</evidence>
<dbReference type="RefSeq" id="WP_162349356.1">
    <property type="nucleotide sequence ID" value="NZ_QOVG01000004.1"/>
</dbReference>
<dbReference type="PANTHER" id="PTHR33993:SF1">
    <property type="entry name" value="GLYOXALASE FAMILY PROTEIN"/>
    <property type="match status" value="1"/>
</dbReference>
<evidence type="ECO:0000313" key="3">
    <source>
        <dbReference type="Proteomes" id="UP001429354"/>
    </source>
</evidence>
<dbReference type="Proteomes" id="UP001429354">
    <property type="component" value="Unassembled WGS sequence"/>
</dbReference>
<dbReference type="CDD" id="cd07247">
    <property type="entry name" value="SgaA_N_like"/>
    <property type="match status" value="1"/>
</dbReference>
<sequence>MARPNYIELPAADIAAAKKFYAEIFDWQLTDFGPSYASTLTGDVDIGLQGDAAEATQAPLPVIAVDDLEATLQAVIAAGGRIVRPIFAFPGGRRFQFLDPNGNELAAVVATE</sequence>
<protein>
    <submittedName>
        <fullName evidence="2">VOC family protein</fullName>
    </submittedName>
</protein>
<dbReference type="PROSITE" id="PS51819">
    <property type="entry name" value="VOC"/>
    <property type="match status" value="1"/>
</dbReference>
<dbReference type="Pfam" id="PF00903">
    <property type="entry name" value="Glyoxalase"/>
    <property type="match status" value="1"/>
</dbReference>
<gene>
    <name evidence="2" type="ORF">DT603_08060</name>
</gene>
<feature type="domain" description="VOC" evidence="1">
    <location>
        <begin position="3"/>
        <end position="110"/>
    </location>
</feature>
<dbReference type="SUPFAM" id="SSF54593">
    <property type="entry name" value="Glyoxalase/Bleomycin resistance protein/Dihydroxybiphenyl dioxygenase"/>
    <property type="match status" value="1"/>
</dbReference>
<evidence type="ECO:0000313" key="2">
    <source>
        <dbReference type="EMBL" id="NDK38791.1"/>
    </source>
</evidence>
<dbReference type="Gene3D" id="3.10.180.10">
    <property type="entry name" value="2,3-Dihydroxybiphenyl 1,2-Dioxygenase, domain 1"/>
    <property type="match status" value="1"/>
</dbReference>
<comment type="caution">
    <text evidence="2">The sequence shown here is derived from an EMBL/GenBank/DDBJ whole genome shotgun (WGS) entry which is preliminary data.</text>
</comment>
<dbReference type="EMBL" id="QOVG01000004">
    <property type="protein sequence ID" value="NDK38791.1"/>
    <property type="molecule type" value="Genomic_DNA"/>
</dbReference>
<dbReference type="InterPro" id="IPR029068">
    <property type="entry name" value="Glyas_Bleomycin-R_OHBP_Dase"/>
</dbReference>